<dbReference type="SUPFAM" id="SSF46785">
    <property type="entry name" value="Winged helix' DNA-binding domain"/>
    <property type="match status" value="1"/>
</dbReference>
<comment type="similarity">
    <text evidence="1">Belongs to the LysR transcriptional regulatory family.</text>
</comment>
<organism evidence="6 7">
    <name type="scientific">Acidovorax delafieldii</name>
    <name type="common">Pseudomonas delafieldii</name>
    <dbReference type="NCBI Taxonomy" id="47920"/>
    <lineage>
        <taxon>Bacteria</taxon>
        <taxon>Pseudomonadati</taxon>
        <taxon>Pseudomonadota</taxon>
        <taxon>Betaproteobacteria</taxon>
        <taxon>Burkholderiales</taxon>
        <taxon>Comamonadaceae</taxon>
        <taxon>Acidovorax</taxon>
    </lineage>
</organism>
<evidence type="ECO:0000313" key="7">
    <source>
        <dbReference type="Proteomes" id="UP000321485"/>
    </source>
</evidence>
<accession>A0A561XUZ7</accession>
<reference evidence="6 7" key="1">
    <citation type="journal article" date="2015" name="Stand. Genomic Sci.">
        <title>Genomic Encyclopedia of Bacterial and Archaeal Type Strains, Phase III: the genomes of soil and plant-associated and newly described type strains.</title>
        <authorList>
            <person name="Whitman W.B."/>
            <person name="Woyke T."/>
            <person name="Klenk H.P."/>
            <person name="Zhou Y."/>
            <person name="Lilburn T.G."/>
            <person name="Beck B.J."/>
            <person name="De Vos P."/>
            <person name="Vandamme P."/>
            <person name="Eisen J.A."/>
            <person name="Garrity G."/>
            <person name="Hugenholtz P."/>
            <person name="Kyrpides N.C."/>
        </authorList>
    </citation>
    <scope>NUCLEOTIDE SEQUENCE [LARGE SCALE GENOMIC DNA]</scope>
    <source>
        <strain evidence="6 7">DSM 64</strain>
    </source>
</reference>
<dbReference type="CDD" id="cd08471">
    <property type="entry name" value="PBP2_CrgA_like_2"/>
    <property type="match status" value="1"/>
</dbReference>
<dbReference type="PANTHER" id="PTHR30537">
    <property type="entry name" value="HTH-TYPE TRANSCRIPTIONAL REGULATOR"/>
    <property type="match status" value="1"/>
</dbReference>
<dbReference type="Gene3D" id="1.10.10.10">
    <property type="entry name" value="Winged helix-like DNA-binding domain superfamily/Winged helix DNA-binding domain"/>
    <property type="match status" value="1"/>
</dbReference>
<feature type="domain" description="HTH lysR-type" evidence="5">
    <location>
        <begin position="7"/>
        <end position="62"/>
    </location>
</feature>
<evidence type="ECO:0000313" key="6">
    <source>
        <dbReference type="EMBL" id="TWG39921.1"/>
    </source>
</evidence>
<dbReference type="InterPro" id="IPR005119">
    <property type="entry name" value="LysR_subst-bd"/>
</dbReference>
<dbReference type="FunFam" id="1.10.10.10:FF:000001">
    <property type="entry name" value="LysR family transcriptional regulator"/>
    <property type="match status" value="1"/>
</dbReference>
<evidence type="ECO:0000259" key="5">
    <source>
        <dbReference type="PROSITE" id="PS50931"/>
    </source>
</evidence>
<dbReference type="GO" id="GO:0006351">
    <property type="term" value="P:DNA-templated transcription"/>
    <property type="evidence" value="ECO:0007669"/>
    <property type="project" value="TreeGrafter"/>
</dbReference>
<dbReference type="PROSITE" id="PS50931">
    <property type="entry name" value="HTH_LYSR"/>
    <property type="match status" value="1"/>
</dbReference>
<evidence type="ECO:0000256" key="1">
    <source>
        <dbReference type="ARBA" id="ARBA00009437"/>
    </source>
</evidence>
<dbReference type="Pfam" id="PF00126">
    <property type="entry name" value="HTH_1"/>
    <property type="match status" value="1"/>
</dbReference>
<sequence length="315" mass="34031">MGRMDYLDTLRCFVAVADAGGFAVAGRRLGCSATAVTRAIAALEARLGVLLFQRSTRMVRLTEAGERFLHDCRPLLNDLHEAEQAASGAQAEAQGLLSITAPQMFGIQHVAPIVQGFLQAQPRVQVRTLFVNRLVHLLDEGMDVAIRIAHLPDSGLTAVQVGALRRLVVASPAYLAQHGKPRHPADLSSHRAIGFAFDARTPSPWKFRDGATGQPQFTWISNSNEVDIAAAEAGIGLTRCLAYQAAASLRAGRLRIVLADHELPPVPVHIVYPAGRRAPAKVRAFVEWARERLTEEPVLNGRGLGRGNALLPMTS</sequence>
<dbReference type="SUPFAM" id="SSF53850">
    <property type="entry name" value="Periplasmic binding protein-like II"/>
    <property type="match status" value="1"/>
</dbReference>
<dbReference type="InterPro" id="IPR000847">
    <property type="entry name" value="LysR_HTH_N"/>
</dbReference>
<name>A0A561XUZ7_ACIDE</name>
<keyword evidence="2" id="KW-0805">Transcription regulation</keyword>
<proteinExistence type="inferred from homology"/>
<dbReference type="Gene3D" id="3.40.190.290">
    <property type="match status" value="1"/>
</dbReference>
<dbReference type="AlphaFoldDB" id="A0A561XUZ7"/>
<protein>
    <submittedName>
        <fullName evidence="6">LysR family transcriptional regulator</fullName>
    </submittedName>
</protein>
<dbReference type="InterPro" id="IPR058163">
    <property type="entry name" value="LysR-type_TF_proteobact-type"/>
</dbReference>
<comment type="caution">
    <text evidence="6">The sequence shown here is derived from an EMBL/GenBank/DDBJ whole genome shotgun (WGS) entry which is preliminary data.</text>
</comment>
<gene>
    <name evidence="6" type="ORF">ATF69_1793</name>
</gene>
<evidence type="ECO:0000256" key="2">
    <source>
        <dbReference type="ARBA" id="ARBA00023015"/>
    </source>
</evidence>
<dbReference type="InterPro" id="IPR036390">
    <property type="entry name" value="WH_DNA-bd_sf"/>
</dbReference>
<evidence type="ECO:0000256" key="4">
    <source>
        <dbReference type="ARBA" id="ARBA00023163"/>
    </source>
</evidence>
<dbReference type="PANTHER" id="PTHR30537:SF5">
    <property type="entry name" value="HTH-TYPE TRANSCRIPTIONAL ACTIVATOR TTDR-RELATED"/>
    <property type="match status" value="1"/>
</dbReference>
<keyword evidence="3" id="KW-0238">DNA-binding</keyword>
<dbReference type="Pfam" id="PF03466">
    <property type="entry name" value="LysR_substrate"/>
    <property type="match status" value="1"/>
</dbReference>
<dbReference type="Proteomes" id="UP000321485">
    <property type="component" value="Unassembled WGS sequence"/>
</dbReference>
<dbReference type="EMBL" id="VJWE01000011">
    <property type="protein sequence ID" value="TWG39921.1"/>
    <property type="molecule type" value="Genomic_DNA"/>
</dbReference>
<dbReference type="GO" id="GO:0043565">
    <property type="term" value="F:sequence-specific DNA binding"/>
    <property type="evidence" value="ECO:0007669"/>
    <property type="project" value="TreeGrafter"/>
</dbReference>
<keyword evidence="4" id="KW-0804">Transcription</keyword>
<dbReference type="GO" id="GO:0003700">
    <property type="term" value="F:DNA-binding transcription factor activity"/>
    <property type="evidence" value="ECO:0007669"/>
    <property type="project" value="InterPro"/>
</dbReference>
<dbReference type="InterPro" id="IPR036388">
    <property type="entry name" value="WH-like_DNA-bd_sf"/>
</dbReference>
<evidence type="ECO:0000256" key="3">
    <source>
        <dbReference type="ARBA" id="ARBA00023125"/>
    </source>
</evidence>